<organism evidence="2 3">
    <name type="scientific">Varroa destructor</name>
    <name type="common">Honeybee mite</name>
    <dbReference type="NCBI Taxonomy" id="109461"/>
    <lineage>
        <taxon>Eukaryota</taxon>
        <taxon>Metazoa</taxon>
        <taxon>Ecdysozoa</taxon>
        <taxon>Arthropoda</taxon>
        <taxon>Chelicerata</taxon>
        <taxon>Arachnida</taxon>
        <taxon>Acari</taxon>
        <taxon>Parasitiformes</taxon>
        <taxon>Mesostigmata</taxon>
        <taxon>Gamasina</taxon>
        <taxon>Dermanyssoidea</taxon>
        <taxon>Varroidae</taxon>
        <taxon>Varroa</taxon>
    </lineage>
</organism>
<accession>A0A7M7M7G3</accession>
<evidence type="ECO:0000313" key="2">
    <source>
        <dbReference type="EnsemblMetazoa" id="XP_022655295"/>
    </source>
</evidence>
<name>A0A7M7M7G3_VARDE</name>
<keyword evidence="1" id="KW-0732">Signal</keyword>
<dbReference type="RefSeq" id="XP_022655295.1">
    <property type="nucleotide sequence ID" value="XM_022799560.1"/>
</dbReference>
<proteinExistence type="predicted"/>
<feature type="signal peptide" evidence="1">
    <location>
        <begin position="1"/>
        <end position="23"/>
    </location>
</feature>
<keyword evidence="3" id="KW-1185">Reference proteome</keyword>
<dbReference type="AlphaFoldDB" id="A0A7M7M7G3"/>
<sequence length="192" mass="20985">MYVPYHQTLVTMFLWLLFSSVLATSQMSGGAFWSVSLWVILQAEFLPFISAAPVNVIVRPGSGTHVQVGPMNAIVQPGYSIFRPLGILVDVPTILYLRVVSHPLGGTGVNINLPILDKMRSYAKLPAALDDSVDGESVDGTAEMTTKKDVPVTNSIDISVGKHDTNEVVIHQDTNITTVIQRKIERRDLSKV</sequence>
<feature type="chain" id="PRO_5029746434" evidence="1">
    <location>
        <begin position="24"/>
        <end position="192"/>
    </location>
</feature>
<dbReference type="GeneID" id="111247951"/>
<evidence type="ECO:0000313" key="3">
    <source>
        <dbReference type="Proteomes" id="UP000594260"/>
    </source>
</evidence>
<dbReference type="Proteomes" id="UP000594260">
    <property type="component" value="Unplaced"/>
</dbReference>
<evidence type="ECO:0000256" key="1">
    <source>
        <dbReference type="SAM" id="SignalP"/>
    </source>
</evidence>
<dbReference type="EnsemblMetazoa" id="XM_022799560">
    <property type="protein sequence ID" value="XP_022655295"/>
    <property type="gene ID" value="LOC111247951"/>
</dbReference>
<protein>
    <submittedName>
        <fullName evidence="2">Uncharacterized protein</fullName>
    </submittedName>
</protein>
<reference evidence="2" key="1">
    <citation type="submission" date="2021-01" db="UniProtKB">
        <authorList>
            <consortium name="EnsemblMetazoa"/>
        </authorList>
    </citation>
    <scope>IDENTIFICATION</scope>
</reference>
<dbReference type="KEGG" id="vde:111247951"/>
<dbReference type="InParanoid" id="A0A7M7M7G3"/>